<dbReference type="AlphaFoldDB" id="A0A1G8AKS7"/>
<proteinExistence type="predicted"/>
<organism evidence="2 3">
    <name type="scientific">Aneurinibacillus thermoaerophilus</name>
    <dbReference type="NCBI Taxonomy" id="143495"/>
    <lineage>
        <taxon>Bacteria</taxon>
        <taxon>Bacillati</taxon>
        <taxon>Bacillota</taxon>
        <taxon>Bacilli</taxon>
        <taxon>Bacillales</taxon>
        <taxon>Paenibacillaceae</taxon>
        <taxon>Aneurinibacillus group</taxon>
        <taxon>Aneurinibacillus</taxon>
    </lineage>
</organism>
<accession>A0A1G8AKS7</accession>
<feature type="domain" description="KAP NTPase" evidence="1">
    <location>
        <begin position="18"/>
        <end position="369"/>
    </location>
</feature>
<evidence type="ECO:0000313" key="3">
    <source>
        <dbReference type="Proteomes" id="UP000198956"/>
    </source>
</evidence>
<dbReference type="SUPFAM" id="SSF52540">
    <property type="entry name" value="P-loop containing nucleoside triphosphate hydrolases"/>
    <property type="match status" value="1"/>
</dbReference>
<dbReference type="OrthoDB" id="88903at2"/>
<dbReference type="Gene3D" id="3.40.50.300">
    <property type="entry name" value="P-loop containing nucleotide triphosphate hydrolases"/>
    <property type="match status" value="1"/>
</dbReference>
<evidence type="ECO:0000259" key="1">
    <source>
        <dbReference type="Pfam" id="PF07693"/>
    </source>
</evidence>
<dbReference type="InterPro" id="IPR011646">
    <property type="entry name" value="KAP_P-loop"/>
</dbReference>
<dbReference type="InterPro" id="IPR027417">
    <property type="entry name" value="P-loop_NTPase"/>
</dbReference>
<reference evidence="2 3" key="1">
    <citation type="submission" date="2016-10" db="EMBL/GenBank/DDBJ databases">
        <authorList>
            <person name="de Groot N.N."/>
        </authorList>
    </citation>
    <scope>NUCLEOTIDE SEQUENCE [LARGE SCALE GENOMIC DNA]</scope>
    <source>
        <strain evidence="2 3">L 420-91</strain>
    </source>
</reference>
<dbReference type="InterPro" id="IPR052754">
    <property type="entry name" value="NTPase_KAP_P-loop"/>
</dbReference>
<dbReference type="Proteomes" id="UP000198956">
    <property type="component" value="Unassembled WGS sequence"/>
</dbReference>
<dbReference type="EMBL" id="FNDE01000016">
    <property type="protein sequence ID" value="SDH21625.1"/>
    <property type="molecule type" value="Genomic_DNA"/>
</dbReference>
<dbReference type="RefSeq" id="WP_091260557.1">
    <property type="nucleotide sequence ID" value="NZ_FNDE01000016.1"/>
</dbReference>
<dbReference type="PANTHER" id="PTHR22674:SF6">
    <property type="entry name" value="NTPASE KAP FAMILY P-LOOP DOMAIN-CONTAINING PROTEIN 1"/>
    <property type="match status" value="1"/>
</dbReference>
<dbReference type="Pfam" id="PF07693">
    <property type="entry name" value="KAP_NTPase"/>
    <property type="match status" value="1"/>
</dbReference>
<gene>
    <name evidence="2" type="ORF">SAMN04489735_101660</name>
</gene>
<evidence type="ECO:0000313" key="2">
    <source>
        <dbReference type="EMBL" id="SDH21625.1"/>
    </source>
</evidence>
<protein>
    <submittedName>
        <fullName evidence="2">Predicted P-loop ATPase, KAP-like</fullName>
    </submittedName>
</protein>
<name>A0A1G8AKS7_ANETH</name>
<sequence length="607" mass="70017">MWKDSETELDFLDFDYLIEILKDIIEDESLLPSSIGVYGDWGSGKSSLIRMSMKEFEAKDDTVCLVFNGWLFEGYEDAKTALIGTILDTIQSKRSLNDTAKKFITGLYKSVDKFKLLKKTAKYGGDILLTGGIGTLADFAISDVIGKLGESTKDINKEDVMQSIKDELDNKEIRENIKEFQSNFSKLLSETKIKRLVVFIDELDRCSPDTILDTLEAIRLFLFTGNSVFIIGADERHIAYAVKRKFNEIEGQQINIGKEYLEKIIQYPIRIPRLNSREVEFYITCLLFQKDLNNSEFEEIIEYLKQKKLENFLDFTITYQLISEKFPDIADKVKESINIAKQLSSVLANGLNGNPRHCKRFLNSLVMREKMASYKSIILDRKILAKVMLLEYFKSPLFRKIAELQIKGKGSSPDLEQLENNEMEEKNELKVWKDDKWVQDWCNLEPKLANVDLRPYFYFARESLSEKLNFGVEQLSPDAIQIIEKLLSKSKAARNEAIQRAVEVNDYEAVEILQSIFSKIISETKIDKEVLKSYLEWGKTKEILYTNVISDLSSLHGEKISLSMLPLIKDFMENTNKHSEVQEIVDKWSKENNSLAAAIQKEFKKRE</sequence>
<dbReference type="PANTHER" id="PTHR22674">
    <property type="entry name" value="NTPASE, KAP FAMILY P-LOOP DOMAIN-CONTAINING 1"/>
    <property type="match status" value="1"/>
</dbReference>